<keyword evidence="3 6" id="KW-0812">Transmembrane</keyword>
<dbReference type="SUPFAM" id="SSF117892">
    <property type="entry name" value="Band 7/SPFH domain"/>
    <property type="match status" value="1"/>
</dbReference>
<evidence type="ECO:0000256" key="6">
    <source>
        <dbReference type="RuleBase" id="RU364113"/>
    </source>
</evidence>
<dbReference type="InterPro" id="IPR050710">
    <property type="entry name" value="Band7/mec-2_domain"/>
</dbReference>
<dbReference type="Proteomes" id="UP000031535">
    <property type="component" value="Unassembled WGS sequence"/>
</dbReference>
<dbReference type="PANTHER" id="PTHR43327:SF2">
    <property type="entry name" value="MODULATOR OF FTSH PROTEASE HFLK"/>
    <property type="match status" value="1"/>
</dbReference>
<feature type="domain" description="Band 7" evidence="8">
    <location>
        <begin position="58"/>
        <end position="234"/>
    </location>
</feature>
<protein>
    <recommendedName>
        <fullName evidence="6">Protein HflK</fullName>
    </recommendedName>
</protein>
<evidence type="ECO:0000256" key="3">
    <source>
        <dbReference type="ARBA" id="ARBA00022692"/>
    </source>
</evidence>
<dbReference type="InterPro" id="IPR010201">
    <property type="entry name" value="HflK"/>
</dbReference>
<gene>
    <name evidence="9" type="ORF">UCMB321_5543</name>
</gene>
<evidence type="ECO:0000313" key="10">
    <source>
        <dbReference type="Proteomes" id="UP000031535"/>
    </source>
</evidence>
<dbReference type="PANTHER" id="PTHR43327">
    <property type="entry name" value="STOMATIN-LIKE PROTEIN 2, MITOCHONDRIAL"/>
    <property type="match status" value="1"/>
</dbReference>
<evidence type="ECO:0000256" key="4">
    <source>
        <dbReference type="ARBA" id="ARBA00022989"/>
    </source>
</evidence>
<evidence type="ECO:0000256" key="2">
    <source>
        <dbReference type="ARBA" id="ARBA00006971"/>
    </source>
</evidence>
<feature type="transmembrane region" description="Helical" evidence="6">
    <location>
        <begin position="33"/>
        <end position="58"/>
    </location>
</feature>
<evidence type="ECO:0000259" key="8">
    <source>
        <dbReference type="SMART" id="SM00244"/>
    </source>
</evidence>
<dbReference type="OrthoDB" id="9809197at2"/>
<dbReference type="RefSeq" id="WP_040071879.1">
    <property type="nucleotide sequence ID" value="NZ_JXDG01000070.1"/>
</dbReference>
<evidence type="ECO:0000313" key="9">
    <source>
        <dbReference type="EMBL" id="KIH80818.1"/>
    </source>
</evidence>
<reference evidence="9 10" key="1">
    <citation type="submission" date="2015-01" db="EMBL/GenBank/DDBJ databases">
        <title>Complete genome of Pseudomonas batumici UCM B-321 producer of the batumin antibiotic with strong antistaphilococcal and potential anticancer activity.</title>
        <authorList>
            <person name="Klochko V.V."/>
            <person name="Zelena L.B."/>
            <person name="Elena K.A."/>
            <person name="Reva O.N."/>
        </authorList>
    </citation>
    <scope>NUCLEOTIDE SEQUENCE [LARGE SCALE GENOMIC DNA]</scope>
    <source>
        <strain evidence="9 10">UCM B-321</strain>
    </source>
</reference>
<dbReference type="InterPro" id="IPR001107">
    <property type="entry name" value="Band_7"/>
</dbReference>
<organism evidence="9 10">
    <name type="scientific">Pseudomonas batumici</name>
    <dbReference type="NCBI Taxonomy" id="226910"/>
    <lineage>
        <taxon>Bacteria</taxon>
        <taxon>Pseudomonadati</taxon>
        <taxon>Pseudomonadota</taxon>
        <taxon>Gammaproteobacteria</taxon>
        <taxon>Pseudomonadales</taxon>
        <taxon>Pseudomonadaceae</taxon>
        <taxon>Pseudomonas</taxon>
    </lineage>
</organism>
<keyword evidence="10" id="KW-1185">Reference proteome</keyword>
<dbReference type="STRING" id="226910.UCMB321_5543"/>
<evidence type="ECO:0000256" key="5">
    <source>
        <dbReference type="ARBA" id="ARBA00023136"/>
    </source>
</evidence>
<dbReference type="SMART" id="SM00244">
    <property type="entry name" value="PHB"/>
    <property type="match status" value="1"/>
</dbReference>
<proteinExistence type="inferred from homology"/>
<comment type="caution">
    <text evidence="9">The sequence shown here is derived from an EMBL/GenBank/DDBJ whole genome shotgun (WGS) entry which is preliminary data.</text>
</comment>
<feature type="region of interest" description="Disordered" evidence="7">
    <location>
        <begin position="1"/>
        <end position="22"/>
    </location>
</feature>
<dbReference type="InterPro" id="IPR036013">
    <property type="entry name" value="Band_7/SPFH_dom_sf"/>
</dbReference>
<dbReference type="Gene3D" id="3.30.479.30">
    <property type="entry name" value="Band 7 domain"/>
    <property type="match status" value="1"/>
</dbReference>
<dbReference type="PATRIC" id="fig|226910.6.peg.5531"/>
<comment type="similarity">
    <text evidence="2 6">Belongs to the band 7/mec-2 family. HflK subfamily.</text>
</comment>
<comment type="subcellular location">
    <subcellularLocation>
        <location evidence="1">Membrane</location>
        <topology evidence="1">Single-pass membrane protein</topology>
    </subcellularLocation>
</comment>
<keyword evidence="4 6" id="KW-1133">Transmembrane helix</keyword>
<sequence length="351" mass="38473">MSDPQPLTPLEPEKPSASLGEQARSMGLRANRFIALTGLQGKGLALVLGLLAFVWVVGGIYKVQPDEQGIVLRFGKWVDTTEAGLHYHLPFPIETVLLPKVTTVNQLQLGHGPALGLNDSSLSRDKQMLTGDENIVEADCAVFWRIKDAGQFLFSMDKPEFAIKLAAESALREVIGRTPIQAALSDKRQQIADETKVLLQGLLDAEKAGVLITQIQLQRVDPPPAVIDAFNDVQRARADQERARNEAEAYANDILPRARGEASHINQEAEAYKAQAVNLAEGDAKSFLAVYESYAQAKDVTSWRLYMESTDEVLKKASKVIIDTSGKGVSGVVPYMPLSEQDKRPAKEQTR</sequence>
<dbReference type="CDD" id="cd03404">
    <property type="entry name" value="SPFH_HflK"/>
    <property type="match status" value="1"/>
</dbReference>
<dbReference type="NCBIfam" id="TIGR01933">
    <property type="entry name" value="hflK"/>
    <property type="match status" value="1"/>
</dbReference>
<keyword evidence="5 6" id="KW-0472">Membrane</keyword>
<evidence type="ECO:0000256" key="1">
    <source>
        <dbReference type="ARBA" id="ARBA00004167"/>
    </source>
</evidence>
<dbReference type="GO" id="GO:0016020">
    <property type="term" value="C:membrane"/>
    <property type="evidence" value="ECO:0007669"/>
    <property type="project" value="UniProtKB-SubCell"/>
</dbReference>
<evidence type="ECO:0000256" key="7">
    <source>
        <dbReference type="SAM" id="MobiDB-lite"/>
    </source>
</evidence>
<comment type="function">
    <text evidence="6">HflC and HflK could encode or regulate a protease.</text>
</comment>
<dbReference type="Pfam" id="PF01145">
    <property type="entry name" value="Band_7"/>
    <property type="match status" value="1"/>
</dbReference>
<dbReference type="EMBL" id="JXDG01000070">
    <property type="protein sequence ID" value="KIH80818.1"/>
    <property type="molecule type" value="Genomic_DNA"/>
</dbReference>
<accession>A0A0C2EQF4</accession>
<comment type="subunit">
    <text evidence="6">HflC and HflK may interact to form a multimeric complex.</text>
</comment>
<name>A0A0C2EQF4_9PSED</name>
<dbReference type="AlphaFoldDB" id="A0A0C2EQF4"/>